<feature type="domain" description="GOLD" evidence="9">
    <location>
        <begin position="43"/>
        <end position="259"/>
    </location>
</feature>
<evidence type="ECO:0000256" key="2">
    <source>
        <dbReference type="ARBA" id="ARBA00007104"/>
    </source>
</evidence>
<keyword evidence="4 8" id="KW-0732">Signal</keyword>
<dbReference type="VEuPathDB" id="TriTrypDB:TcCL_NonESM06117"/>
<evidence type="ECO:0000256" key="5">
    <source>
        <dbReference type="ARBA" id="ARBA00022989"/>
    </source>
</evidence>
<dbReference type="VEuPathDB" id="TriTrypDB:TCSYLVIO_004996"/>
<dbReference type="VEuPathDB" id="TriTrypDB:TcCLB.510187.270"/>
<evidence type="ECO:0000256" key="3">
    <source>
        <dbReference type="ARBA" id="ARBA00022692"/>
    </source>
</evidence>
<evidence type="ECO:0000256" key="4">
    <source>
        <dbReference type="ARBA" id="ARBA00022729"/>
    </source>
</evidence>
<sequence length="264" mass="29292">MEGVKGISSTMRSSGRKMCRTLLFTSLFILLLLLGAATPASASVHFVLKDTHPVCFVEEVDESTRVVSGEYTRASGAAANVPARIVVRDPNGEEVSSNGLMVGAHAFTAPVGEDTSGQYMLCVHVTERGWEAQSEAQGILVEFSTDQKSSIIPETEMPMLKRQKVDGLEVFTFRDFGGEQKDILRPAEYIRRVEGALTTLITLVSDTHGEIEHLVGRFKRMRRTSESTYTRIWAFGIITVLVMVVVTWLQFTFLKSTLRQKKLV</sequence>
<dbReference type="Proteomes" id="UP000246078">
    <property type="component" value="Unassembled WGS sequence"/>
</dbReference>
<reference evidence="10" key="3">
    <citation type="submission" date="2020-04" db="EMBL/GenBank/DDBJ databases">
        <authorList>
            <person name="Diaz Viraque F."/>
        </authorList>
    </citation>
    <scope>NUCLEOTIDE SEQUENCE</scope>
    <source>
        <strain evidence="10">Berenice</strain>
    </source>
</reference>
<dbReference type="AlphaFoldDB" id="A0A2V2WTB1"/>
<comment type="caution">
    <text evidence="11">The sequence shown here is derived from an EMBL/GenBank/DDBJ whole genome shotgun (WGS) entry which is preliminary data.</text>
</comment>
<keyword evidence="3 7" id="KW-0812">Transmembrane</keyword>
<reference evidence="10 13" key="2">
    <citation type="journal article" date="2019" name="Genome Biol. Evol.">
        <title>Nanopore Sequencing Significantly Improves Genome Assembly of the Protozoan Parasite Trypanosoma cruzi.</title>
        <authorList>
            <person name="Diaz-Viraque F."/>
            <person name="Pita S."/>
            <person name="Greif G."/>
            <person name="de Souza R.C.M."/>
            <person name="Iraola G."/>
            <person name="Robello C."/>
        </authorList>
    </citation>
    <scope>NUCLEOTIDE SEQUENCE [LARGE SCALE GENOMIC DNA]</scope>
    <source>
        <strain evidence="10 13">Berenice</strain>
    </source>
</reference>
<feature type="chain" id="PRO_5033329524" evidence="8">
    <location>
        <begin position="43"/>
        <end position="264"/>
    </location>
</feature>
<dbReference type="InterPro" id="IPR009038">
    <property type="entry name" value="GOLD_dom"/>
</dbReference>
<accession>A0A2V2WTB1</accession>
<keyword evidence="5 7" id="KW-1133">Transmembrane helix</keyword>
<dbReference type="VEuPathDB" id="TriTrypDB:C3747_57g50"/>
<dbReference type="VEuPathDB" id="TriTrypDB:ECC02_001991"/>
<feature type="transmembrane region" description="Helical" evidence="7">
    <location>
        <begin position="232"/>
        <end position="254"/>
    </location>
</feature>
<dbReference type="PANTHER" id="PTHR22811">
    <property type="entry name" value="TRANSMEMBRANE EMP24 DOMAIN-CONTAINING PROTEIN"/>
    <property type="match status" value="1"/>
</dbReference>
<evidence type="ECO:0000256" key="6">
    <source>
        <dbReference type="ARBA" id="ARBA00023136"/>
    </source>
</evidence>
<dbReference type="SMART" id="SM01190">
    <property type="entry name" value="EMP24_GP25L"/>
    <property type="match status" value="1"/>
</dbReference>
<dbReference type="Proteomes" id="UP000583944">
    <property type="component" value="Unassembled WGS sequence"/>
</dbReference>
<dbReference type="EMBL" id="JABDHM010000009">
    <property type="protein sequence ID" value="KAF5225057.1"/>
    <property type="molecule type" value="Genomic_DNA"/>
</dbReference>
<dbReference type="Pfam" id="PF01105">
    <property type="entry name" value="EMP24_GP25L"/>
    <property type="match status" value="1"/>
</dbReference>
<dbReference type="VEuPathDB" id="TriTrypDB:TcBrA4_0017450"/>
<dbReference type="VEuPathDB" id="TriTrypDB:TcG_05688"/>
<dbReference type="VEuPathDB" id="TriTrypDB:TCDM_06571"/>
<proteinExistence type="inferred from homology"/>
<organism evidence="11 12">
    <name type="scientific">Trypanosoma cruzi</name>
    <dbReference type="NCBI Taxonomy" id="5693"/>
    <lineage>
        <taxon>Eukaryota</taxon>
        <taxon>Discoba</taxon>
        <taxon>Euglenozoa</taxon>
        <taxon>Kinetoplastea</taxon>
        <taxon>Metakinetoplastina</taxon>
        <taxon>Trypanosomatida</taxon>
        <taxon>Trypanosomatidae</taxon>
        <taxon>Trypanosoma</taxon>
        <taxon>Schizotrypanum</taxon>
    </lineage>
</organism>
<evidence type="ECO:0000313" key="13">
    <source>
        <dbReference type="Proteomes" id="UP000583944"/>
    </source>
</evidence>
<reference evidence="11 12" key="1">
    <citation type="journal article" date="2018" name="Microb. Genom.">
        <title>Expanding an expanded genome: long-read sequencing of Trypanosoma cruzi.</title>
        <authorList>
            <person name="Berna L."/>
            <person name="Rodriguez M."/>
            <person name="Chiribao M.L."/>
            <person name="Parodi-Talice A."/>
            <person name="Pita S."/>
            <person name="Rijo G."/>
            <person name="Alvarez-Valin F."/>
            <person name="Robello C."/>
        </authorList>
    </citation>
    <scope>NUCLEOTIDE SEQUENCE [LARGE SCALE GENOMIC DNA]</scope>
    <source>
        <strain evidence="11 12">TCC</strain>
    </source>
</reference>
<dbReference type="EMBL" id="PRFC01000057">
    <property type="protein sequence ID" value="PWV11697.1"/>
    <property type="molecule type" value="Genomic_DNA"/>
</dbReference>
<feature type="signal peptide" evidence="8">
    <location>
        <begin position="1"/>
        <end position="42"/>
    </location>
</feature>
<evidence type="ECO:0000313" key="10">
    <source>
        <dbReference type="EMBL" id="KAF5225057.1"/>
    </source>
</evidence>
<evidence type="ECO:0000256" key="7">
    <source>
        <dbReference type="SAM" id="Phobius"/>
    </source>
</evidence>
<protein>
    <submittedName>
        <fullName evidence="11">Putative COP-coated vesicle membrane protein erv25</fullName>
    </submittedName>
    <submittedName>
        <fullName evidence="10">Transmembrane emp24 domain-containing protein</fullName>
    </submittedName>
</protein>
<evidence type="ECO:0000313" key="11">
    <source>
        <dbReference type="EMBL" id="PWV11697.1"/>
    </source>
</evidence>
<comment type="similarity">
    <text evidence="2">Belongs to the EMP24/GP25L family.</text>
</comment>
<evidence type="ECO:0000256" key="1">
    <source>
        <dbReference type="ARBA" id="ARBA00004479"/>
    </source>
</evidence>
<dbReference type="VEuPathDB" id="TriTrypDB:C4B63_81g42"/>
<dbReference type="GO" id="GO:0016020">
    <property type="term" value="C:membrane"/>
    <property type="evidence" value="ECO:0007669"/>
    <property type="project" value="UniProtKB-SubCell"/>
</dbReference>
<evidence type="ECO:0000256" key="8">
    <source>
        <dbReference type="SAM" id="SignalP"/>
    </source>
</evidence>
<name>A0A2V2WTB1_TRYCR</name>
<comment type="subcellular location">
    <subcellularLocation>
        <location evidence="1">Membrane</location>
        <topology evidence="1">Single-pass type I membrane protein</topology>
    </subcellularLocation>
</comment>
<dbReference type="VEuPathDB" id="TriTrypDB:Tc_MARK_6200"/>
<dbReference type="InterPro" id="IPR015720">
    <property type="entry name" value="Emp24-like"/>
</dbReference>
<keyword evidence="6 7" id="KW-0472">Membrane</keyword>
<gene>
    <name evidence="11" type="ORF">C3747_57g50</name>
    <name evidence="10" type="ORF">ECC02_001991</name>
</gene>
<dbReference type="VEuPathDB" id="TriTrypDB:BCY84_22886"/>
<evidence type="ECO:0000313" key="12">
    <source>
        <dbReference type="Proteomes" id="UP000246078"/>
    </source>
</evidence>
<evidence type="ECO:0000259" key="9">
    <source>
        <dbReference type="SMART" id="SM01190"/>
    </source>
</evidence>